<protein>
    <submittedName>
        <fullName evidence="8">ACHA-like protein</fullName>
    </submittedName>
</protein>
<dbReference type="PRINTS" id="PR00252">
    <property type="entry name" value="NRIONCHANNEL"/>
</dbReference>
<feature type="domain" description="Neurotransmitter-gated ion-channel ligand-binding" evidence="6">
    <location>
        <begin position="63"/>
        <end position="217"/>
    </location>
</feature>
<dbReference type="InterPro" id="IPR036734">
    <property type="entry name" value="Neur_chan_lig-bd_sf"/>
</dbReference>
<dbReference type="InterPro" id="IPR006201">
    <property type="entry name" value="Neur_channel"/>
</dbReference>
<dbReference type="Proteomes" id="UP001164746">
    <property type="component" value="Chromosome 5"/>
</dbReference>
<feature type="transmembrane region" description="Helical" evidence="5">
    <location>
        <begin position="280"/>
        <end position="302"/>
    </location>
</feature>
<dbReference type="SUPFAM" id="SSF63712">
    <property type="entry name" value="Nicotinic receptor ligand binding domain-like"/>
    <property type="match status" value="1"/>
</dbReference>
<dbReference type="Gene3D" id="1.20.58.390">
    <property type="entry name" value="Neurotransmitter-gated ion-channel transmembrane domain"/>
    <property type="match status" value="1"/>
</dbReference>
<name>A0ABY7E445_MYAAR</name>
<evidence type="ECO:0000256" key="1">
    <source>
        <dbReference type="ARBA" id="ARBA00004141"/>
    </source>
</evidence>
<keyword evidence="5" id="KW-0406">Ion transport</keyword>
<dbReference type="SUPFAM" id="SSF90112">
    <property type="entry name" value="Neurotransmitter-gated ion-channel transmembrane pore"/>
    <property type="match status" value="1"/>
</dbReference>
<feature type="transmembrane region" description="Helical" evidence="5">
    <location>
        <begin position="220"/>
        <end position="243"/>
    </location>
</feature>
<evidence type="ECO:0000256" key="4">
    <source>
        <dbReference type="ARBA" id="ARBA00023136"/>
    </source>
</evidence>
<reference evidence="8" key="1">
    <citation type="submission" date="2022-11" db="EMBL/GenBank/DDBJ databases">
        <title>Centuries of genome instability and evolution in soft-shell clam transmissible cancer (bioRxiv).</title>
        <authorList>
            <person name="Hart S.F.M."/>
            <person name="Yonemitsu M.A."/>
            <person name="Giersch R.M."/>
            <person name="Beal B.F."/>
            <person name="Arriagada G."/>
            <person name="Davis B.W."/>
            <person name="Ostrander E.A."/>
            <person name="Goff S.P."/>
            <person name="Metzger M.J."/>
        </authorList>
    </citation>
    <scope>NUCLEOTIDE SEQUENCE</scope>
    <source>
        <strain evidence="8">MELC-2E11</strain>
        <tissue evidence="8">Siphon/mantle</tissue>
    </source>
</reference>
<organism evidence="8 9">
    <name type="scientific">Mya arenaria</name>
    <name type="common">Soft-shell clam</name>
    <dbReference type="NCBI Taxonomy" id="6604"/>
    <lineage>
        <taxon>Eukaryota</taxon>
        <taxon>Metazoa</taxon>
        <taxon>Spiralia</taxon>
        <taxon>Lophotrochozoa</taxon>
        <taxon>Mollusca</taxon>
        <taxon>Bivalvia</taxon>
        <taxon>Autobranchia</taxon>
        <taxon>Heteroconchia</taxon>
        <taxon>Euheterodonta</taxon>
        <taxon>Imparidentia</taxon>
        <taxon>Neoheterodontei</taxon>
        <taxon>Myida</taxon>
        <taxon>Myoidea</taxon>
        <taxon>Myidae</taxon>
        <taxon>Mya</taxon>
    </lineage>
</organism>
<dbReference type="InterPro" id="IPR018000">
    <property type="entry name" value="Neurotransmitter_ion_chnl_CS"/>
</dbReference>
<feature type="transmembrane region" description="Helical" evidence="5">
    <location>
        <begin position="366"/>
        <end position="385"/>
    </location>
</feature>
<comment type="similarity">
    <text evidence="5">Belongs to the ligand-gated ion channel (TC 1.A.9) family.</text>
</comment>
<evidence type="ECO:0000259" key="7">
    <source>
        <dbReference type="Pfam" id="PF02932"/>
    </source>
</evidence>
<evidence type="ECO:0000256" key="5">
    <source>
        <dbReference type="RuleBase" id="RU000687"/>
    </source>
</evidence>
<dbReference type="EMBL" id="CP111016">
    <property type="protein sequence ID" value="WAR04775.1"/>
    <property type="molecule type" value="Genomic_DNA"/>
</dbReference>
<evidence type="ECO:0000313" key="8">
    <source>
        <dbReference type="EMBL" id="WAR04775.1"/>
    </source>
</evidence>
<feature type="transmembrane region" description="Helical" evidence="5">
    <location>
        <begin position="249"/>
        <end position="268"/>
    </location>
</feature>
<accession>A0ABY7E445</accession>
<dbReference type="PROSITE" id="PS00236">
    <property type="entry name" value="NEUROTR_ION_CHANNEL"/>
    <property type="match status" value="1"/>
</dbReference>
<evidence type="ECO:0000256" key="3">
    <source>
        <dbReference type="ARBA" id="ARBA00022989"/>
    </source>
</evidence>
<dbReference type="CDD" id="cd18989">
    <property type="entry name" value="LGIC_ECD_cation"/>
    <property type="match status" value="1"/>
</dbReference>
<gene>
    <name evidence="8" type="ORF">MAR_020144</name>
</gene>
<dbReference type="Pfam" id="PF02932">
    <property type="entry name" value="Neur_chan_memb"/>
    <property type="match status" value="1"/>
</dbReference>
<dbReference type="InterPro" id="IPR038050">
    <property type="entry name" value="Neuro_actylchol_rec"/>
</dbReference>
<evidence type="ECO:0000256" key="2">
    <source>
        <dbReference type="ARBA" id="ARBA00022692"/>
    </source>
</evidence>
<dbReference type="PANTHER" id="PTHR18945">
    <property type="entry name" value="NEUROTRANSMITTER GATED ION CHANNEL"/>
    <property type="match status" value="1"/>
</dbReference>
<keyword evidence="5" id="KW-0813">Transport</keyword>
<keyword evidence="3 5" id="KW-1133">Transmembrane helix</keyword>
<dbReference type="Gene3D" id="2.70.170.10">
    <property type="entry name" value="Neurotransmitter-gated ion-channel ligand-binding domain"/>
    <property type="match status" value="1"/>
</dbReference>
<keyword evidence="4 5" id="KW-0472">Membrane</keyword>
<keyword evidence="5" id="KW-0407">Ion channel</keyword>
<proteinExistence type="inferred from homology"/>
<keyword evidence="9" id="KW-1185">Reference proteome</keyword>
<dbReference type="InterPro" id="IPR006029">
    <property type="entry name" value="Neurotrans-gated_channel_TM"/>
</dbReference>
<comment type="subcellular location">
    <subcellularLocation>
        <location evidence="1">Membrane</location>
        <topology evidence="1">Multi-pass membrane protein</topology>
    </subcellularLocation>
</comment>
<dbReference type="InterPro" id="IPR006202">
    <property type="entry name" value="Neur_chan_lig-bd"/>
</dbReference>
<dbReference type="Pfam" id="PF02931">
    <property type="entry name" value="Neur_chan_LBD"/>
    <property type="match status" value="1"/>
</dbReference>
<evidence type="ECO:0000313" key="9">
    <source>
        <dbReference type="Proteomes" id="UP001164746"/>
    </source>
</evidence>
<feature type="domain" description="Neurotransmitter-gated ion-channel transmembrane" evidence="7">
    <location>
        <begin position="224"/>
        <end position="312"/>
    </location>
</feature>
<dbReference type="InterPro" id="IPR036719">
    <property type="entry name" value="Neuro-gated_channel_TM_sf"/>
</dbReference>
<keyword evidence="2 5" id="KW-0812">Transmembrane</keyword>
<evidence type="ECO:0000259" key="6">
    <source>
        <dbReference type="Pfam" id="PF02931"/>
    </source>
</evidence>
<dbReference type="CDD" id="cd19051">
    <property type="entry name" value="LGIC_TM_cation"/>
    <property type="match status" value="1"/>
</dbReference>
<sequence length="403" mass="45516">MCDVNSNYLAAIGEEQGNIFDGKVSVIVAALIEAQTANETKALITKLLAEYNKDVRPVTYQKESIKLAGYLLIIWSDEFLTWTPTDYGGIDTIFLPQDDIWRPDAALQNAFKEVTDLGSKYLKVQIDSKGLVVWAPYQIFHSTCDVNIKYFPFDVQECQITITAWSYTDEYVRIDINEDDPIDHFLYKENAMWTLIDTSAEAYGPTVIFKIKMKRKPNHVVINILVPLLLLSFLAVLTFVLPVTSGERASYAVTIFLSVAVFLTILSSELPSSSDNVPILSIYLAILCFDTTAIVVVTLLQLRLLTRDESDQPVNGCFKIIYSITMAIRCKTGGKKRGHSNNNENNGVDVMTKTLSWLEVVNALDFLFFWFFLFCTVAVTTYYFVICTTNQSDEENLQEIGNF</sequence>